<feature type="transmembrane region" description="Helical" evidence="12">
    <location>
        <begin position="220"/>
        <end position="237"/>
    </location>
</feature>
<feature type="transmembrane region" description="Helical" evidence="12">
    <location>
        <begin position="373"/>
        <end position="394"/>
    </location>
</feature>
<feature type="transmembrane region" description="Helical" evidence="12">
    <location>
        <begin position="327"/>
        <end position="352"/>
    </location>
</feature>
<dbReference type="EMBL" id="UETC01000009">
    <property type="protein sequence ID" value="SSA49173.1"/>
    <property type="molecule type" value="Genomic_DNA"/>
</dbReference>
<evidence type="ECO:0000256" key="11">
    <source>
        <dbReference type="ARBA" id="ARBA00023136"/>
    </source>
</evidence>
<comment type="subcellular location">
    <subcellularLocation>
        <location evidence="12">Cell inner membrane</location>
    </subcellularLocation>
    <subcellularLocation>
        <location evidence="1">Cell membrane</location>
        <topology evidence="1">Multi-pass membrane protein</topology>
    </subcellularLocation>
</comment>
<dbReference type="EMBL" id="QGDJ01000009">
    <property type="protein sequence ID" value="PWJ16171.1"/>
    <property type="molecule type" value="Genomic_DNA"/>
</dbReference>
<feature type="transmembrane region" description="Helical" evidence="12">
    <location>
        <begin position="427"/>
        <end position="450"/>
    </location>
</feature>
<evidence type="ECO:0000256" key="7">
    <source>
        <dbReference type="ARBA" id="ARBA00022723"/>
    </source>
</evidence>
<evidence type="ECO:0000256" key="3">
    <source>
        <dbReference type="ARBA" id="ARBA00022448"/>
    </source>
</evidence>
<feature type="transmembrane region" description="Helical" evidence="12">
    <location>
        <begin position="187"/>
        <end position="208"/>
    </location>
</feature>
<dbReference type="Proteomes" id="UP000245839">
    <property type="component" value="Unassembled WGS sequence"/>
</dbReference>
<evidence type="ECO:0000256" key="9">
    <source>
        <dbReference type="ARBA" id="ARBA00022989"/>
    </source>
</evidence>
<name>A0A2Y9C8I1_9RHOB</name>
<evidence type="ECO:0000313" key="16">
    <source>
        <dbReference type="Proteomes" id="UP000251571"/>
    </source>
</evidence>
<feature type="transmembrane region" description="Helical" evidence="12">
    <location>
        <begin position="97"/>
        <end position="118"/>
    </location>
</feature>
<dbReference type="InterPro" id="IPR002585">
    <property type="entry name" value="Cyt-d_ubiquinol_oxidase_su_1"/>
</dbReference>
<keyword evidence="6 12" id="KW-0812">Transmembrane</keyword>
<dbReference type="GO" id="GO:0020037">
    <property type="term" value="F:heme binding"/>
    <property type="evidence" value="ECO:0007669"/>
    <property type="project" value="TreeGrafter"/>
</dbReference>
<keyword evidence="10 12" id="KW-0408">Iron</keyword>
<dbReference type="PANTHER" id="PTHR30365">
    <property type="entry name" value="CYTOCHROME D UBIQUINOL OXIDASE"/>
    <property type="match status" value="1"/>
</dbReference>
<comment type="similarity">
    <text evidence="2 12">Belongs to the cytochrome ubiquinol oxidase subunit 1 family.</text>
</comment>
<dbReference type="GO" id="GO:0005886">
    <property type="term" value="C:plasma membrane"/>
    <property type="evidence" value="ECO:0007669"/>
    <property type="project" value="UniProtKB-SubCell"/>
</dbReference>
<evidence type="ECO:0000313" key="13">
    <source>
        <dbReference type="EMBL" id="PWJ16171.1"/>
    </source>
</evidence>
<keyword evidence="11 12" id="KW-0472">Membrane</keyword>
<dbReference type="GO" id="GO:0009055">
    <property type="term" value="F:electron transfer activity"/>
    <property type="evidence" value="ECO:0007669"/>
    <property type="project" value="UniProtKB-UniRule"/>
</dbReference>
<dbReference type="Pfam" id="PF01654">
    <property type="entry name" value="Cyt_bd_oxida_I"/>
    <property type="match status" value="1"/>
</dbReference>
<evidence type="ECO:0000256" key="1">
    <source>
        <dbReference type="ARBA" id="ARBA00004651"/>
    </source>
</evidence>
<keyword evidence="15" id="KW-1185">Reference proteome</keyword>
<evidence type="ECO:0000256" key="12">
    <source>
        <dbReference type="PIRNR" id="PIRNR006446"/>
    </source>
</evidence>
<evidence type="ECO:0000313" key="14">
    <source>
        <dbReference type="EMBL" id="SSA49173.1"/>
    </source>
</evidence>
<keyword evidence="4 12" id="KW-1003">Cell membrane</keyword>
<dbReference type="AlphaFoldDB" id="A0A2Y9C8I1"/>
<evidence type="ECO:0000256" key="2">
    <source>
        <dbReference type="ARBA" id="ARBA00009819"/>
    </source>
</evidence>
<dbReference type="Proteomes" id="UP000251571">
    <property type="component" value="Unassembled WGS sequence"/>
</dbReference>
<evidence type="ECO:0000256" key="4">
    <source>
        <dbReference type="ARBA" id="ARBA00022475"/>
    </source>
</evidence>
<feature type="transmembrane region" description="Helical" evidence="12">
    <location>
        <begin position="56"/>
        <end position="77"/>
    </location>
</feature>
<keyword evidence="7 12" id="KW-0479">Metal-binding</keyword>
<evidence type="ECO:0000256" key="10">
    <source>
        <dbReference type="ARBA" id="ARBA00023004"/>
    </source>
</evidence>
<feature type="transmembrane region" description="Helical" evidence="12">
    <location>
        <begin position="12"/>
        <end position="36"/>
    </location>
</feature>
<dbReference type="PIRSF" id="PIRSF006446">
    <property type="entry name" value="Cyt_quinol_oxidase_1"/>
    <property type="match status" value="1"/>
</dbReference>
<reference evidence="13 15" key="2">
    <citation type="submission" date="2018-03" db="EMBL/GenBank/DDBJ databases">
        <title>Genomic Encyclopedia of Archaeal and Bacterial Type Strains, Phase II (KMG-II): from individual species to whole genera.</title>
        <authorList>
            <person name="Goeker M."/>
        </authorList>
    </citation>
    <scope>NUCLEOTIDE SEQUENCE [LARGE SCALE GENOMIC DNA]</scope>
    <source>
        <strain evidence="13 15">DSM 25227</strain>
    </source>
</reference>
<feature type="transmembrane region" description="Helical" evidence="12">
    <location>
        <begin position="130"/>
        <end position="153"/>
    </location>
</feature>
<evidence type="ECO:0000313" key="15">
    <source>
        <dbReference type="Proteomes" id="UP000245839"/>
    </source>
</evidence>
<keyword evidence="3 12" id="KW-0813">Transport</keyword>
<evidence type="ECO:0000256" key="6">
    <source>
        <dbReference type="ARBA" id="ARBA00022692"/>
    </source>
</evidence>
<proteinExistence type="inferred from homology"/>
<dbReference type="PANTHER" id="PTHR30365:SF14">
    <property type="entry name" value="CYTOCHROME BD MENAQUINOL OXIDASE SUBUNIT I-RELATED"/>
    <property type="match status" value="1"/>
</dbReference>
<reference evidence="14 16" key="1">
    <citation type="submission" date="2016-10" db="EMBL/GenBank/DDBJ databases">
        <authorList>
            <person name="Cai Z."/>
        </authorList>
    </citation>
    <scope>NUCLEOTIDE SEQUENCE [LARGE SCALE GENOMIC DNA]</scope>
    <source>
        <strain evidence="14 16">DSM 25227</strain>
    </source>
</reference>
<dbReference type="GO" id="GO:0019646">
    <property type="term" value="P:aerobic electron transport chain"/>
    <property type="evidence" value="ECO:0007669"/>
    <property type="project" value="InterPro"/>
</dbReference>
<accession>A0A2Y9C8I1</accession>
<protein>
    <submittedName>
        <fullName evidence="14">Cytochrome d ubiquinol oxidase subunit I</fullName>
    </submittedName>
</protein>
<keyword evidence="9 12" id="KW-1133">Transmembrane helix</keyword>
<dbReference type="GO" id="GO:0070069">
    <property type="term" value="C:cytochrome complex"/>
    <property type="evidence" value="ECO:0007669"/>
    <property type="project" value="UniProtKB-UniRule"/>
</dbReference>
<dbReference type="GO" id="GO:0016682">
    <property type="term" value="F:oxidoreductase activity, acting on diphenols and related substances as donors, oxygen as acceptor"/>
    <property type="evidence" value="ECO:0007669"/>
    <property type="project" value="TreeGrafter"/>
</dbReference>
<organism evidence="14 16">
    <name type="scientific">Jannaschia seohaensis</name>
    <dbReference type="NCBI Taxonomy" id="475081"/>
    <lineage>
        <taxon>Bacteria</taxon>
        <taxon>Pseudomonadati</taxon>
        <taxon>Pseudomonadota</taxon>
        <taxon>Alphaproteobacteria</taxon>
        <taxon>Rhodobacterales</taxon>
        <taxon>Roseobacteraceae</taxon>
        <taxon>Jannaschia</taxon>
    </lineage>
</organism>
<keyword evidence="8 12" id="KW-0249">Electron transport</keyword>
<dbReference type="RefSeq" id="WP_211317149.1">
    <property type="nucleotide sequence ID" value="NZ_QGDJ01000009.1"/>
</dbReference>
<keyword evidence="5 12" id="KW-0349">Heme</keyword>
<sequence length="484" mass="53824">MDMMDTLLLSRIQFAANISFHILFPTITIALGWFLLFFKLRFQWTGDLKWMEAYRFWVKVFALSFAMGVVSGITMSFQFGTNWPGFMEKVGNIAGPLLAYEVMTAFFLEAVFIGIMLFGFSRVPSWLHTLATFLVAFGTTMSTFWIIVLNSWMHTPQGFEMIDGVAHATDWWAIIFNPSMPYRLAHMLLASGLTVAFVIAGVAAFRYLRGDRKEAVRSQIRVGITFAALLIPLQIFMGDLHGLNTKEYQPAKVAAMEGNWSDTDGNTPLILFALPDDEARENRMEIGVPGMASLILGHSFDAPIPALDEFVTEDGTVLHPPVDKVFWSFRVMVGTGMAMLLLSWGAMVFLWRRRPDPETGVERRFVLRSLPRPMLYALVPMAFSGWVATLAGWYTTEIGRQPWLVQGVMSTAEAVADVPAPMVLSTLLGYLAIYAVLLFAYVGVIVYLALKASGDDPLDSMTPSSGEAVVDAIAREDRGLVPAE</sequence>
<dbReference type="GO" id="GO:0046872">
    <property type="term" value="F:metal ion binding"/>
    <property type="evidence" value="ECO:0007669"/>
    <property type="project" value="UniProtKB-UniRule"/>
</dbReference>
<evidence type="ECO:0000256" key="8">
    <source>
        <dbReference type="ARBA" id="ARBA00022982"/>
    </source>
</evidence>
<evidence type="ECO:0000256" key="5">
    <source>
        <dbReference type="ARBA" id="ARBA00022617"/>
    </source>
</evidence>
<gene>
    <name evidence="13" type="ORF">BCF38_10955</name>
    <name evidence="14" type="ORF">SAMN05421539_10955</name>
</gene>